<proteinExistence type="predicted"/>
<organism evidence="2 3">
    <name type="scientific">Nostoc linckia z8</name>
    <dbReference type="NCBI Taxonomy" id="1628746"/>
    <lineage>
        <taxon>Bacteria</taxon>
        <taxon>Bacillati</taxon>
        <taxon>Cyanobacteriota</taxon>
        <taxon>Cyanophyceae</taxon>
        <taxon>Nostocales</taxon>
        <taxon>Nostocaceae</taxon>
        <taxon>Nostoc</taxon>
    </lineage>
</organism>
<reference evidence="2 3" key="1">
    <citation type="submission" date="2015-02" db="EMBL/GenBank/DDBJ databases">
        <title>Nostoc linckia genome annotation.</title>
        <authorList>
            <person name="Zhou Z."/>
        </authorList>
    </citation>
    <scope>NUCLEOTIDE SEQUENCE [LARGE SCALE GENOMIC DNA]</scope>
    <source>
        <strain evidence="3">z8</strain>
    </source>
</reference>
<feature type="transmembrane region" description="Helical" evidence="1">
    <location>
        <begin position="5"/>
        <end position="24"/>
    </location>
</feature>
<dbReference type="Proteomes" id="UP000222310">
    <property type="component" value="Unassembled WGS sequence"/>
</dbReference>
<keyword evidence="1" id="KW-0812">Transmembrane</keyword>
<evidence type="ECO:0000256" key="1">
    <source>
        <dbReference type="SAM" id="Phobius"/>
    </source>
</evidence>
<keyword evidence="1" id="KW-0472">Membrane</keyword>
<feature type="transmembrane region" description="Helical" evidence="1">
    <location>
        <begin position="51"/>
        <end position="72"/>
    </location>
</feature>
<sequence length="77" mass="8744">MRVKYFNFITELFLIVVLAQWLGFTFNPQNTISWTNDAGERIVNDGVTRTALAVILGLPYLFVSYCLVIDVIDELGD</sequence>
<evidence type="ECO:0000313" key="3">
    <source>
        <dbReference type="Proteomes" id="UP000222310"/>
    </source>
</evidence>
<protein>
    <submittedName>
        <fullName evidence="2">Uncharacterized protein</fullName>
    </submittedName>
</protein>
<dbReference type="EMBL" id="LAHD01000016">
    <property type="protein sequence ID" value="PHK05343.1"/>
    <property type="molecule type" value="Genomic_DNA"/>
</dbReference>
<gene>
    <name evidence="2" type="ORF">VF08_08170</name>
</gene>
<keyword evidence="1" id="KW-1133">Transmembrane helix</keyword>
<accession>A0A9Q6EM60</accession>
<name>A0A9Q6EM60_NOSLI</name>
<evidence type="ECO:0000313" key="2">
    <source>
        <dbReference type="EMBL" id="PHK05343.1"/>
    </source>
</evidence>
<comment type="caution">
    <text evidence="2">The sequence shown here is derived from an EMBL/GenBank/DDBJ whole genome shotgun (WGS) entry which is preliminary data.</text>
</comment>
<dbReference type="AlphaFoldDB" id="A0A9Q6EM60"/>